<keyword evidence="2" id="KW-1185">Reference proteome</keyword>
<sequence length="70" mass="8041">QGLYVSSIKDNICKVEVYQDSQLKKAVEGTSLNDVWEYFSINKYNGIKLFGLSYIQLIKQHQIPTCTPNQ</sequence>
<dbReference type="EMBL" id="CAJVPU010004558">
    <property type="protein sequence ID" value="CAG8534791.1"/>
    <property type="molecule type" value="Genomic_DNA"/>
</dbReference>
<comment type="caution">
    <text evidence="1">The sequence shown here is derived from an EMBL/GenBank/DDBJ whole genome shotgun (WGS) entry which is preliminary data.</text>
</comment>
<protein>
    <submittedName>
        <fullName evidence="1">7749_t:CDS:1</fullName>
    </submittedName>
</protein>
<proteinExistence type="predicted"/>
<name>A0ACA9LM74_9GLOM</name>
<organism evidence="1 2">
    <name type="scientific">Dentiscutata heterogama</name>
    <dbReference type="NCBI Taxonomy" id="1316150"/>
    <lineage>
        <taxon>Eukaryota</taxon>
        <taxon>Fungi</taxon>
        <taxon>Fungi incertae sedis</taxon>
        <taxon>Mucoromycota</taxon>
        <taxon>Glomeromycotina</taxon>
        <taxon>Glomeromycetes</taxon>
        <taxon>Diversisporales</taxon>
        <taxon>Gigasporaceae</taxon>
        <taxon>Dentiscutata</taxon>
    </lineage>
</organism>
<evidence type="ECO:0000313" key="1">
    <source>
        <dbReference type="EMBL" id="CAG8534791.1"/>
    </source>
</evidence>
<feature type="non-terminal residue" evidence="1">
    <location>
        <position position="1"/>
    </location>
</feature>
<accession>A0ACA9LM74</accession>
<dbReference type="Proteomes" id="UP000789702">
    <property type="component" value="Unassembled WGS sequence"/>
</dbReference>
<evidence type="ECO:0000313" key="2">
    <source>
        <dbReference type="Proteomes" id="UP000789702"/>
    </source>
</evidence>
<gene>
    <name evidence="1" type="ORF">DHETER_LOCUS4530</name>
</gene>
<reference evidence="1" key="1">
    <citation type="submission" date="2021-06" db="EMBL/GenBank/DDBJ databases">
        <authorList>
            <person name="Kallberg Y."/>
            <person name="Tangrot J."/>
            <person name="Rosling A."/>
        </authorList>
    </citation>
    <scope>NUCLEOTIDE SEQUENCE</scope>
    <source>
        <strain evidence="1">IL203A</strain>
    </source>
</reference>